<feature type="compositionally biased region" description="Low complexity" evidence="1">
    <location>
        <begin position="32"/>
        <end position="42"/>
    </location>
</feature>
<accession>A0A9P5SKU5</accession>
<proteinExistence type="predicted"/>
<feature type="region of interest" description="Disordered" evidence="1">
    <location>
        <begin position="28"/>
        <end position="104"/>
    </location>
</feature>
<evidence type="ECO:0000313" key="2">
    <source>
        <dbReference type="EMBL" id="KAF9330382.1"/>
    </source>
</evidence>
<feature type="compositionally biased region" description="Polar residues" evidence="1">
    <location>
        <begin position="55"/>
        <end position="65"/>
    </location>
</feature>
<organism evidence="2 3">
    <name type="scientific">Podila minutissima</name>
    <dbReference type="NCBI Taxonomy" id="64525"/>
    <lineage>
        <taxon>Eukaryota</taxon>
        <taxon>Fungi</taxon>
        <taxon>Fungi incertae sedis</taxon>
        <taxon>Mucoromycota</taxon>
        <taxon>Mortierellomycotina</taxon>
        <taxon>Mortierellomycetes</taxon>
        <taxon>Mortierellales</taxon>
        <taxon>Mortierellaceae</taxon>
        <taxon>Podila</taxon>
    </lineage>
</organism>
<dbReference type="EMBL" id="JAAAUY010000401">
    <property type="protein sequence ID" value="KAF9330382.1"/>
    <property type="molecule type" value="Genomic_DNA"/>
</dbReference>
<evidence type="ECO:0000313" key="3">
    <source>
        <dbReference type="Proteomes" id="UP000696485"/>
    </source>
</evidence>
<gene>
    <name evidence="2" type="ORF">BG006_006676</name>
</gene>
<sequence>MTMLATHVVEGGQVFSHIFAPRRDHAQDLHNAHPNLHPNNAASSSNPDPVPHLEWNSQIGQHQSRQGGGAPSQFQPYHNFQLEQQQQHMGSSSNGAGGGPGCRSRDRVYLPDMQSFLIQVPLTYPEAIQACQACGSELVLVDGTNIDRFAEAFTSLGLYGDQKLWIKSWFGEPVRTPGTCPAVQIDPLMGNRLTPIEEDCQARYYALCY</sequence>
<dbReference type="SUPFAM" id="SSF56436">
    <property type="entry name" value="C-type lectin-like"/>
    <property type="match status" value="1"/>
</dbReference>
<dbReference type="AlphaFoldDB" id="A0A9P5SKU5"/>
<name>A0A9P5SKU5_9FUNG</name>
<dbReference type="Proteomes" id="UP000696485">
    <property type="component" value="Unassembled WGS sequence"/>
</dbReference>
<evidence type="ECO:0000256" key="1">
    <source>
        <dbReference type="SAM" id="MobiDB-lite"/>
    </source>
</evidence>
<dbReference type="InterPro" id="IPR016187">
    <property type="entry name" value="CTDL_fold"/>
</dbReference>
<protein>
    <recommendedName>
        <fullName evidence="4">C-type lectin domain-containing protein</fullName>
    </recommendedName>
</protein>
<comment type="caution">
    <text evidence="2">The sequence shown here is derived from an EMBL/GenBank/DDBJ whole genome shotgun (WGS) entry which is preliminary data.</text>
</comment>
<feature type="compositionally biased region" description="Polar residues" evidence="1">
    <location>
        <begin position="72"/>
        <end position="89"/>
    </location>
</feature>
<keyword evidence="3" id="KW-1185">Reference proteome</keyword>
<reference evidence="2" key="1">
    <citation type="journal article" date="2020" name="Fungal Divers.">
        <title>Resolving the Mortierellaceae phylogeny through synthesis of multi-gene phylogenetics and phylogenomics.</title>
        <authorList>
            <person name="Vandepol N."/>
            <person name="Liber J."/>
            <person name="Desiro A."/>
            <person name="Na H."/>
            <person name="Kennedy M."/>
            <person name="Barry K."/>
            <person name="Grigoriev I.V."/>
            <person name="Miller A.N."/>
            <person name="O'Donnell K."/>
            <person name="Stajich J.E."/>
            <person name="Bonito G."/>
        </authorList>
    </citation>
    <scope>NUCLEOTIDE SEQUENCE</scope>
    <source>
        <strain evidence="2">NVP1</strain>
    </source>
</reference>
<evidence type="ECO:0008006" key="4">
    <source>
        <dbReference type="Google" id="ProtNLM"/>
    </source>
</evidence>